<organism evidence="2">
    <name type="scientific">Yersinia enterocolitica</name>
    <dbReference type="NCBI Taxonomy" id="630"/>
    <lineage>
        <taxon>Bacteria</taxon>
        <taxon>Pseudomonadati</taxon>
        <taxon>Pseudomonadota</taxon>
        <taxon>Gammaproteobacteria</taxon>
        <taxon>Enterobacterales</taxon>
        <taxon>Yersiniaceae</taxon>
        <taxon>Yersinia</taxon>
    </lineage>
</organism>
<feature type="chain" id="PRO_5003285214" evidence="1">
    <location>
        <begin position="19"/>
        <end position="237"/>
    </location>
</feature>
<keyword evidence="1" id="KW-0732">Signal</keyword>
<proteinExistence type="predicted"/>
<evidence type="ECO:0000313" key="2">
    <source>
        <dbReference type="EMBL" id="CAX67768.1"/>
    </source>
</evidence>
<dbReference type="AlphaFoldDB" id="F2Q837"/>
<sequence>MKCKTCLFLSVLVLPAAAMDTKFNLRDVNNHGGSNYKAIWGYELTVQNSNCTKRCGFVLHQYAGASGGGAKLHLKAWYGNKGELITDVINRMQSDSNFTANQPEKLGYVNLSEVTSSGGTVEQIRPRTPLLKPIKCIMVAQNVDLGSLGIGEKAKVARIGSRIECNENTTVAVLLPSPSLEFTPGVLTKVTTDPSSGLINVQKNRSTDISLVFDTSVSSRSEAGEYIQSLIVTTEIQ</sequence>
<dbReference type="EMBL" id="FN298493">
    <property type="protein sequence ID" value="CAX67768.1"/>
    <property type="molecule type" value="Genomic_DNA"/>
</dbReference>
<feature type="signal peptide" evidence="1">
    <location>
        <begin position="1"/>
        <end position="18"/>
    </location>
</feature>
<reference evidence="2" key="1">
    <citation type="submission" date="2009-04" db="EMBL/GenBank/DDBJ databases">
        <title>Novel enterobacterial integrative and conjugative elements (ICEs), including a mobilisable relateive of SPI-7.</title>
        <authorList>
            <person name="Seth-Smith H.M."/>
        </authorList>
    </citation>
    <scope>NUCLEOTIDE SEQUENCE</scope>
    <source>
        <strain evidence="2">Y69</strain>
    </source>
</reference>
<name>F2Q837_YEREN</name>
<protein>
    <submittedName>
        <fullName evidence="2">Putative exported protein</fullName>
    </submittedName>
</protein>
<evidence type="ECO:0000256" key="1">
    <source>
        <dbReference type="SAM" id="SignalP"/>
    </source>
</evidence>
<gene>
    <name evidence="2" type="ORF">Y69_0051</name>
</gene>
<accession>F2Q837</accession>